<evidence type="ECO:0000313" key="1">
    <source>
        <dbReference type="EMBL" id="EGV04932.1"/>
    </source>
</evidence>
<reference evidence="1 2" key="1">
    <citation type="submission" date="2011-07" db="EMBL/GenBank/DDBJ databases">
        <authorList>
            <person name="Harkins D.M."/>
            <person name="Madupu R."/>
            <person name="Durkin A.S."/>
            <person name="Torralba M."/>
            <person name="Methe B."/>
            <person name="Sutton G.G."/>
            <person name="Nelson K.E."/>
        </authorList>
    </citation>
    <scope>NUCLEOTIDE SEQUENCE [LARGE SCALE GENOMIC DNA]</scope>
    <source>
        <strain evidence="1 2">HK 85</strain>
    </source>
</reference>
<accession>F9QBU2</accession>
<proteinExistence type="predicted"/>
<gene>
    <name evidence="1" type="ORF">HMPREF9952_2016</name>
</gene>
<comment type="caution">
    <text evidence="1">The sequence shown here is derived from an EMBL/GenBank/DDBJ whole genome shotgun (WGS) entry which is preliminary data.</text>
</comment>
<organism evidence="1 2">
    <name type="scientific">Haemophilus pittmaniae HK 85</name>
    <dbReference type="NCBI Taxonomy" id="1035188"/>
    <lineage>
        <taxon>Bacteria</taxon>
        <taxon>Pseudomonadati</taxon>
        <taxon>Pseudomonadota</taxon>
        <taxon>Gammaproteobacteria</taxon>
        <taxon>Pasteurellales</taxon>
        <taxon>Pasteurellaceae</taxon>
        <taxon>Haemophilus</taxon>
    </lineage>
</organism>
<dbReference type="Proteomes" id="UP000006235">
    <property type="component" value="Unassembled WGS sequence"/>
</dbReference>
<dbReference type="AlphaFoldDB" id="F9QBU2"/>
<dbReference type="EMBL" id="AFUV01000023">
    <property type="protein sequence ID" value="EGV04932.1"/>
    <property type="molecule type" value="Genomic_DNA"/>
</dbReference>
<sequence>MLQCATILNEKESLMARQKKTRRITDVMPIRKTDKKPALAPKGKN</sequence>
<name>F9QBU2_9PAST</name>
<dbReference type="STRING" id="1035188.HMPREF9952_2016"/>
<protein>
    <submittedName>
        <fullName evidence="1">Conserved domain protein</fullName>
    </submittedName>
</protein>
<evidence type="ECO:0000313" key="2">
    <source>
        <dbReference type="Proteomes" id="UP000006235"/>
    </source>
</evidence>